<dbReference type="Proteomes" id="UP000887568">
    <property type="component" value="Unplaced"/>
</dbReference>
<feature type="region of interest" description="Disordered" evidence="3">
    <location>
        <begin position="1065"/>
        <end position="1123"/>
    </location>
</feature>
<evidence type="ECO:0000256" key="1">
    <source>
        <dbReference type="ARBA" id="ARBA00022722"/>
    </source>
</evidence>
<feature type="compositionally biased region" description="Acidic residues" evidence="3">
    <location>
        <begin position="1074"/>
        <end position="1116"/>
    </location>
</feature>
<dbReference type="OMA" id="ANEMKEC"/>
<evidence type="ECO:0000256" key="3">
    <source>
        <dbReference type="SAM" id="MobiDB-lite"/>
    </source>
</evidence>
<feature type="compositionally biased region" description="Basic and acidic residues" evidence="3">
    <location>
        <begin position="203"/>
        <end position="221"/>
    </location>
</feature>
<dbReference type="OrthoDB" id="6414146at2759"/>
<keyword evidence="2" id="KW-0175">Coiled coil</keyword>
<dbReference type="RefSeq" id="XP_038052154.1">
    <property type="nucleotide sequence ID" value="XM_038196226.1"/>
</dbReference>
<dbReference type="PANTHER" id="PTHR11046">
    <property type="entry name" value="OLIGORIBONUCLEASE, MITOCHONDRIAL"/>
    <property type="match status" value="1"/>
</dbReference>
<dbReference type="EnsemblMetazoa" id="XM_038196226.1">
    <property type="protein sequence ID" value="XP_038052154.1"/>
    <property type="gene ID" value="LOC119724913"/>
</dbReference>
<evidence type="ECO:0000256" key="2">
    <source>
        <dbReference type="SAM" id="Coils"/>
    </source>
</evidence>
<dbReference type="GO" id="GO:0000175">
    <property type="term" value="F:3'-5'-RNA exonuclease activity"/>
    <property type="evidence" value="ECO:0007669"/>
    <property type="project" value="InterPro"/>
</dbReference>
<protein>
    <submittedName>
        <fullName evidence="4">Uncharacterized protein</fullName>
    </submittedName>
</protein>
<dbReference type="InterPro" id="IPR022894">
    <property type="entry name" value="Oligoribonuclease"/>
</dbReference>
<feature type="region of interest" description="Disordered" evidence="3">
    <location>
        <begin position="178"/>
        <end position="221"/>
    </location>
</feature>
<keyword evidence="1" id="KW-0540">Nuclease</keyword>
<feature type="compositionally biased region" description="Polar residues" evidence="3">
    <location>
        <begin position="178"/>
        <end position="191"/>
    </location>
</feature>
<evidence type="ECO:0000313" key="5">
    <source>
        <dbReference type="Proteomes" id="UP000887568"/>
    </source>
</evidence>
<accession>A0A913ZLE7</accession>
<reference evidence="4" key="1">
    <citation type="submission" date="2022-11" db="UniProtKB">
        <authorList>
            <consortium name="EnsemblMetazoa"/>
        </authorList>
    </citation>
    <scope>IDENTIFICATION</scope>
</reference>
<proteinExistence type="predicted"/>
<keyword evidence="5" id="KW-1185">Reference proteome</keyword>
<dbReference type="GeneID" id="119724913"/>
<organism evidence="4 5">
    <name type="scientific">Patiria miniata</name>
    <name type="common">Bat star</name>
    <name type="synonym">Asterina miniata</name>
    <dbReference type="NCBI Taxonomy" id="46514"/>
    <lineage>
        <taxon>Eukaryota</taxon>
        <taxon>Metazoa</taxon>
        <taxon>Echinodermata</taxon>
        <taxon>Eleutherozoa</taxon>
        <taxon>Asterozoa</taxon>
        <taxon>Asteroidea</taxon>
        <taxon>Valvatacea</taxon>
        <taxon>Valvatida</taxon>
        <taxon>Asterinidae</taxon>
        <taxon>Patiria</taxon>
    </lineage>
</organism>
<evidence type="ECO:0000313" key="4">
    <source>
        <dbReference type="EnsemblMetazoa" id="XP_038052154.1"/>
    </source>
</evidence>
<dbReference type="AlphaFoldDB" id="A0A913ZLE7"/>
<sequence>MIHTVAHQLYPKDATIIGDECEAAAVYTNCLEKEQVPPKDITEMMVYELELYRSKQGRSGKDLLSWLGNLLGHKQISSVNNKSILSTIQAIKRKKQDADHKKKKEILIEMTQTLFVPSKTNVCVATGDNKMLQQYKADLMRTKQKNRKLQLEVNAKHKELENTTKQLTKACKDRNAQSAIISSQTKQTAATNKVKKELKKRKRELDNSESRYKPRNVERRESTMMNTIQKLEKQQKDSKARLQGELTKTKKRLEKKLDDQTRSCLSRRYFVNKSKSLHDKLSEVITLEDYNKLNDKYLQLKQDFATLQIKHFEKELEIDHLREKNKPVLKEGGRSGKTCAYSDDVHDCYMRLASLGVSSKKLSKVAVAVLRTIAHYDISESDLPKATFRKTIPSEANVISTIQVANEMKECVNATIHSDGTTRDGVKVVDFEVTVGPGKTRTMGITEVGKGDADTQLSALLFNLEKLVIVTQESEETSEECKKEEVKLLSKIKNTMGDQAATQKSFNAKLEAYRSEVVPAMMNGWDELGEEIQVQILTMNHFYCNLHILIGMATYCDKGLKQLEETVWAPKFGRLGAEANPDLQNTDGSYRYQPGSSATQRLARTACEALAPGGNQQANAIGRFKTYREIHNIKLMKMASFRANRFNCLFDRAAGVYYHRLHIVDALGEGFIDCSTNNLLKAVLDDSKSLPLLAGLRALGILHKQLTEPYWLLCEHRNVQILDFGPHIQNLYQRLDSWKSDASPLLSADFPPIFVLADGEILEPVKDEVFMELYANQGEQVDTITKEALEVMAAEMMILLKRRFVDQLEGQYSGNIPQHIREETQHTMKTNKRGENDFAYWAHVKETKPTQLDVNIEGTAMFSLNYTDKYLDHLRKAEPLKYTKVIRQGRRLRKKVQGIYHARAQENKISQQEHMLAKQRDHERKKAKKTELVQSHVKFINDHGGECKTPDDVSKFASQFQAKTAKRQGLNILMQYIKHKYRRVITKLRREDKSLATIGNKTIENIQDDTSKLLDLIGEKSKVLDAEVLQQASTVQSLNLEQLKTSILDNSSAEDSSVDVAHKLKELAPKSSDSECEDQTSDSEEDTATSDSEDDTATSDSEDDTSASDSEDDDDTEPPKKKAKMTCWKRGDYIIAAWTVYGNWFPGIVSSVISDEMAIVKYFVRSKNKDNIFVWPPDSDIQTTHTSQVLAYNVDMFPCSNLRFHQLNIDINKMNQEFAAFSNSS</sequence>
<name>A0A913ZLE7_PATMI</name>
<feature type="coiled-coil region" evidence="2">
    <location>
        <begin position="132"/>
        <end position="166"/>
    </location>
</feature>
<keyword evidence="1" id="KW-0378">Hydrolase</keyword>
<dbReference type="PANTHER" id="PTHR11046:SF29">
    <property type="match status" value="1"/>
</dbReference>